<sequence length="393" mass="43247">MVNVVGKGKMVTVLSIDGGGIRGIIPGILLAFLESKLQELDGTNARIADYFDIIAGTSTGGLVTTMLTAPNKDNRPLYAAKDITSFYSEHCPKIFPQSRHKSFVSSATSLLGSVMGPKYDGKYLRSLTAELLGNLTLKQTLTSVIIPTFDIKLLQPVIFSTNDAKLDDLKNAKLSDVCISTSAAPTFLPAHSFETQNAEGKTRSFNLIDGGVAANNPTMMAISQIRKEMLMQKTEKNGKKPVEECKSMLVLSLGTGAAKYEEKYNAAKASKWGLISWMYDNGATPLLDIYFDASSDMVDFHVSTLFQAYESKNNYLRIQDDNLTGDASSLDLATSENMQRLVEIGKELLKKPMSRVNLDTGRFEEIKDEDTNEEALAYFAKLLVEEKKLRQNQ</sequence>
<evidence type="ECO:0000313" key="8">
    <source>
        <dbReference type="EMBL" id="KAG6724985.1"/>
    </source>
</evidence>
<name>A0A922JYK0_CARIL</name>
<protein>
    <recommendedName>
        <fullName evidence="7">PNPLA domain-containing protein</fullName>
    </recommendedName>
</protein>
<evidence type="ECO:0000256" key="2">
    <source>
        <dbReference type="ARBA" id="ARBA00022801"/>
    </source>
</evidence>
<dbReference type="GO" id="GO:0016042">
    <property type="term" value="P:lipid catabolic process"/>
    <property type="evidence" value="ECO:0007669"/>
    <property type="project" value="UniProtKB-UniRule"/>
</dbReference>
<feature type="domain" description="PNPLA" evidence="7">
    <location>
        <begin position="14"/>
        <end position="222"/>
    </location>
</feature>
<dbReference type="GO" id="GO:0004620">
    <property type="term" value="F:phospholipase activity"/>
    <property type="evidence" value="ECO:0007669"/>
    <property type="project" value="TreeGrafter"/>
</dbReference>
<comment type="similarity">
    <text evidence="1">Belongs to the patatin family.</text>
</comment>
<proteinExistence type="inferred from homology"/>
<dbReference type="GO" id="GO:0047372">
    <property type="term" value="F:monoacylglycerol lipase activity"/>
    <property type="evidence" value="ECO:0007669"/>
    <property type="project" value="TreeGrafter"/>
</dbReference>
<dbReference type="AlphaFoldDB" id="A0A922JYK0"/>
<feature type="active site" description="Proton acceptor" evidence="6">
    <location>
        <position position="209"/>
    </location>
</feature>
<dbReference type="PANTHER" id="PTHR32176:SF99">
    <property type="entry name" value="PATATIN"/>
    <property type="match status" value="1"/>
</dbReference>
<dbReference type="InterPro" id="IPR002641">
    <property type="entry name" value="PNPLA_dom"/>
</dbReference>
<evidence type="ECO:0000256" key="4">
    <source>
        <dbReference type="ARBA" id="ARBA00022963"/>
    </source>
</evidence>
<dbReference type="PROSITE" id="PS51635">
    <property type="entry name" value="PNPLA"/>
    <property type="match status" value="1"/>
</dbReference>
<organism evidence="8 9">
    <name type="scientific">Carya illinoinensis</name>
    <name type="common">Pecan</name>
    <dbReference type="NCBI Taxonomy" id="32201"/>
    <lineage>
        <taxon>Eukaryota</taxon>
        <taxon>Viridiplantae</taxon>
        <taxon>Streptophyta</taxon>
        <taxon>Embryophyta</taxon>
        <taxon>Tracheophyta</taxon>
        <taxon>Spermatophyta</taxon>
        <taxon>Magnoliopsida</taxon>
        <taxon>eudicotyledons</taxon>
        <taxon>Gunneridae</taxon>
        <taxon>Pentapetalae</taxon>
        <taxon>rosids</taxon>
        <taxon>fabids</taxon>
        <taxon>Fagales</taxon>
        <taxon>Juglandaceae</taxon>
        <taxon>Carya</taxon>
    </lineage>
</organism>
<dbReference type="Pfam" id="PF01734">
    <property type="entry name" value="Patatin"/>
    <property type="match status" value="1"/>
</dbReference>
<dbReference type="PANTHER" id="PTHR32176">
    <property type="entry name" value="XYLOSE ISOMERASE"/>
    <property type="match status" value="1"/>
</dbReference>
<evidence type="ECO:0000256" key="6">
    <source>
        <dbReference type="PROSITE-ProRule" id="PRU01161"/>
    </source>
</evidence>
<evidence type="ECO:0000259" key="7">
    <source>
        <dbReference type="PROSITE" id="PS51635"/>
    </source>
</evidence>
<dbReference type="EMBL" id="CM031826">
    <property type="protein sequence ID" value="KAG6724986.1"/>
    <property type="molecule type" value="Genomic_DNA"/>
</dbReference>
<evidence type="ECO:0000256" key="5">
    <source>
        <dbReference type="ARBA" id="ARBA00023098"/>
    </source>
</evidence>
<reference evidence="8" key="1">
    <citation type="submission" date="2021-01" db="EMBL/GenBank/DDBJ databases">
        <authorList>
            <person name="Lovell J.T."/>
            <person name="Bentley N."/>
            <person name="Bhattarai G."/>
            <person name="Jenkins J.W."/>
            <person name="Sreedasyam A."/>
            <person name="Alarcon Y."/>
            <person name="Bock C."/>
            <person name="Boston L."/>
            <person name="Carlson J."/>
            <person name="Cervantes K."/>
            <person name="Clermont K."/>
            <person name="Krom N."/>
            <person name="Kubenka K."/>
            <person name="Mamidi S."/>
            <person name="Mattison C."/>
            <person name="Monteros M."/>
            <person name="Pisani C."/>
            <person name="Plott C."/>
            <person name="Rajasekar S."/>
            <person name="Rhein H.S."/>
            <person name="Rohla C."/>
            <person name="Song M."/>
            <person name="Hilaire R.S."/>
            <person name="Shu S."/>
            <person name="Wells L."/>
            <person name="Wang X."/>
            <person name="Webber J."/>
            <person name="Heerema R.J."/>
            <person name="Klein P."/>
            <person name="Conner P."/>
            <person name="Grauke L."/>
            <person name="Grimwood J."/>
            <person name="Schmutz J."/>
            <person name="Randall J.J."/>
        </authorList>
    </citation>
    <scope>NUCLEOTIDE SEQUENCE</scope>
    <source>
        <tissue evidence="8">Leaf</tissue>
    </source>
</reference>
<feature type="short sequence motif" description="DGA/G" evidence="6">
    <location>
        <begin position="209"/>
        <end position="211"/>
    </location>
</feature>
<dbReference type="GO" id="GO:0006952">
    <property type="term" value="P:defense response"/>
    <property type="evidence" value="ECO:0007669"/>
    <property type="project" value="UniProtKB-KW"/>
</dbReference>
<accession>A0A922JYK0</accession>
<dbReference type="FunFam" id="3.40.1090.10:FF:000005">
    <property type="entry name" value="Patatin"/>
    <property type="match status" value="1"/>
</dbReference>
<keyword evidence="3" id="KW-0611">Plant defense</keyword>
<keyword evidence="2 6" id="KW-0378">Hydrolase</keyword>
<evidence type="ECO:0000256" key="1">
    <source>
        <dbReference type="ARBA" id="ARBA00010240"/>
    </source>
</evidence>
<keyword evidence="5 6" id="KW-0443">Lipid metabolism</keyword>
<evidence type="ECO:0000313" key="9">
    <source>
        <dbReference type="Proteomes" id="UP000811246"/>
    </source>
</evidence>
<feature type="short sequence motif" description="GXSXG" evidence="6">
    <location>
        <begin position="56"/>
        <end position="60"/>
    </location>
</feature>
<dbReference type="EMBL" id="CM031826">
    <property type="protein sequence ID" value="KAG6724985.1"/>
    <property type="molecule type" value="Genomic_DNA"/>
</dbReference>
<gene>
    <name evidence="8" type="ORF">I3842_02G010900</name>
</gene>
<dbReference type="Proteomes" id="UP000811246">
    <property type="component" value="Chromosome 2"/>
</dbReference>
<dbReference type="CDD" id="cd07214">
    <property type="entry name" value="Pat17_isozyme_like"/>
    <property type="match status" value="1"/>
</dbReference>
<keyword evidence="4 6" id="KW-0442">Lipid degradation</keyword>
<feature type="short sequence motif" description="GXGXXG" evidence="6">
    <location>
        <begin position="18"/>
        <end position="23"/>
    </location>
</feature>
<feature type="active site" description="Nucleophile" evidence="6">
    <location>
        <position position="58"/>
    </location>
</feature>
<comment type="caution">
    <text evidence="8">The sequence shown here is derived from an EMBL/GenBank/DDBJ whole genome shotgun (WGS) entry which is preliminary data.</text>
</comment>
<evidence type="ECO:0000256" key="3">
    <source>
        <dbReference type="ARBA" id="ARBA00022821"/>
    </source>
</evidence>